<dbReference type="InterPro" id="IPR050997">
    <property type="entry name" value="MAPEG"/>
</dbReference>
<evidence type="ECO:0000313" key="6">
    <source>
        <dbReference type="EMBL" id="TCI12451.1"/>
    </source>
</evidence>
<evidence type="ECO:0000256" key="5">
    <source>
        <dbReference type="SAM" id="Phobius"/>
    </source>
</evidence>
<dbReference type="Gene3D" id="1.20.120.550">
    <property type="entry name" value="Membrane associated eicosanoid/glutathione metabolism-like domain"/>
    <property type="match status" value="1"/>
</dbReference>
<dbReference type="GO" id="GO:0004364">
    <property type="term" value="F:glutathione transferase activity"/>
    <property type="evidence" value="ECO:0007669"/>
    <property type="project" value="TreeGrafter"/>
</dbReference>
<reference evidence="6 7" key="1">
    <citation type="submission" date="2019-02" db="EMBL/GenBank/DDBJ databases">
        <title>Dyella amyloliquefaciens sp. nov., isolated from forest soil.</title>
        <authorList>
            <person name="Gao Z.-H."/>
            <person name="Qiu L.-H."/>
        </authorList>
    </citation>
    <scope>NUCLEOTIDE SEQUENCE [LARGE SCALE GENOMIC DNA]</scope>
    <source>
        <strain evidence="6 7">KACC 12747</strain>
    </source>
</reference>
<protein>
    <submittedName>
        <fullName evidence="6">MAPEG family protein</fullName>
    </submittedName>
</protein>
<dbReference type="PANTHER" id="PTHR10250:SF15">
    <property type="entry name" value="MICROSOMAL GLUTATHIONE S-TRANSFERASE-RELATED"/>
    <property type="match status" value="1"/>
</dbReference>
<keyword evidence="4 5" id="KW-0472">Membrane</keyword>
<dbReference type="GO" id="GO:0006691">
    <property type="term" value="P:leukotriene metabolic process"/>
    <property type="evidence" value="ECO:0007669"/>
    <property type="project" value="UniProtKB-ARBA"/>
</dbReference>
<feature type="transmembrane region" description="Helical" evidence="5">
    <location>
        <begin position="105"/>
        <end position="129"/>
    </location>
</feature>
<dbReference type="SUPFAM" id="SSF161084">
    <property type="entry name" value="MAPEG domain-like"/>
    <property type="match status" value="1"/>
</dbReference>
<organism evidence="6 7">
    <name type="scientific">Dyella soli</name>
    <dbReference type="NCBI Taxonomy" id="522319"/>
    <lineage>
        <taxon>Bacteria</taxon>
        <taxon>Pseudomonadati</taxon>
        <taxon>Pseudomonadota</taxon>
        <taxon>Gammaproteobacteria</taxon>
        <taxon>Lysobacterales</taxon>
        <taxon>Rhodanobacteraceae</taxon>
        <taxon>Dyella</taxon>
    </lineage>
</organism>
<evidence type="ECO:0000256" key="4">
    <source>
        <dbReference type="ARBA" id="ARBA00023136"/>
    </source>
</evidence>
<keyword evidence="7" id="KW-1185">Reference proteome</keyword>
<dbReference type="Pfam" id="PF01124">
    <property type="entry name" value="MAPEG"/>
    <property type="match status" value="1"/>
</dbReference>
<feature type="transmembrane region" description="Helical" evidence="5">
    <location>
        <begin position="75"/>
        <end position="93"/>
    </location>
</feature>
<gene>
    <name evidence="6" type="ORF">EZM97_03640</name>
</gene>
<dbReference type="GO" id="GO:0016020">
    <property type="term" value="C:membrane"/>
    <property type="evidence" value="ECO:0007669"/>
    <property type="project" value="UniProtKB-SubCell"/>
</dbReference>
<sequence>MVQHLPAIVAVLTILLLFGTTWVVGRARMKHGIKAPATAGHPSFERAYRVQLNTIESTVMFLPTLWLASTYSAPLWAGLLGLVWIVGRIWYAAGYLKDPARREGGFVLSSAAWLIMLILAIIGLVRVIAVS</sequence>
<feature type="transmembrane region" description="Helical" evidence="5">
    <location>
        <begin position="6"/>
        <end position="24"/>
    </location>
</feature>
<evidence type="ECO:0000313" key="7">
    <source>
        <dbReference type="Proteomes" id="UP000291822"/>
    </source>
</evidence>
<comment type="caution">
    <text evidence="6">The sequence shown here is derived from an EMBL/GenBank/DDBJ whole genome shotgun (WGS) entry which is preliminary data.</text>
</comment>
<dbReference type="RefSeq" id="WP_131150770.1">
    <property type="nucleotide sequence ID" value="NZ_SJTG01000001.1"/>
</dbReference>
<dbReference type="PANTHER" id="PTHR10250">
    <property type="entry name" value="MICROSOMAL GLUTATHIONE S-TRANSFERASE"/>
    <property type="match status" value="1"/>
</dbReference>
<dbReference type="EMBL" id="SJTG01000001">
    <property type="protein sequence ID" value="TCI12451.1"/>
    <property type="molecule type" value="Genomic_DNA"/>
</dbReference>
<evidence type="ECO:0000256" key="3">
    <source>
        <dbReference type="ARBA" id="ARBA00022989"/>
    </source>
</evidence>
<keyword evidence="3 5" id="KW-1133">Transmembrane helix</keyword>
<dbReference type="InterPro" id="IPR001129">
    <property type="entry name" value="Membr-assoc_MAPEG"/>
</dbReference>
<proteinExistence type="predicted"/>
<evidence type="ECO:0000256" key="1">
    <source>
        <dbReference type="ARBA" id="ARBA00004141"/>
    </source>
</evidence>
<comment type="subcellular location">
    <subcellularLocation>
        <location evidence="1">Membrane</location>
        <topology evidence="1">Multi-pass membrane protein</topology>
    </subcellularLocation>
</comment>
<dbReference type="AlphaFoldDB" id="A0A4R0YVF4"/>
<dbReference type="GO" id="GO:0004602">
    <property type="term" value="F:glutathione peroxidase activity"/>
    <property type="evidence" value="ECO:0007669"/>
    <property type="project" value="TreeGrafter"/>
</dbReference>
<evidence type="ECO:0000256" key="2">
    <source>
        <dbReference type="ARBA" id="ARBA00022692"/>
    </source>
</evidence>
<dbReference type="Proteomes" id="UP000291822">
    <property type="component" value="Unassembled WGS sequence"/>
</dbReference>
<name>A0A4R0YVF4_9GAMM</name>
<dbReference type="InterPro" id="IPR023352">
    <property type="entry name" value="MAPEG-like_dom_sf"/>
</dbReference>
<accession>A0A4R0YVF4</accession>
<keyword evidence="2 5" id="KW-0812">Transmembrane</keyword>